<dbReference type="EMBL" id="GG704912">
    <property type="protein sequence ID" value="EAS28655.2"/>
    <property type="molecule type" value="Genomic_DNA"/>
</dbReference>
<dbReference type="Proteomes" id="UP000001261">
    <property type="component" value="Unassembled WGS sequence"/>
</dbReference>
<name>A0A0E1RW93_COCIM</name>
<evidence type="ECO:0000256" key="1">
    <source>
        <dbReference type="SAM" id="MobiDB-lite"/>
    </source>
</evidence>
<accession>A0A0E1RW93</accession>
<evidence type="ECO:0000313" key="3">
    <source>
        <dbReference type="Proteomes" id="UP000001261"/>
    </source>
</evidence>
<reference evidence="3" key="2">
    <citation type="journal article" date="2010" name="Genome Res.">
        <title>Population genomic sequencing of Coccidioides fungi reveals recent hybridization and transposon control.</title>
        <authorList>
            <person name="Neafsey D.E."/>
            <person name="Barker B.M."/>
            <person name="Sharpton T.J."/>
            <person name="Stajich J.E."/>
            <person name="Park D.J."/>
            <person name="Whiston E."/>
            <person name="Hung C.-Y."/>
            <person name="McMahan C."/>
            <person name="White J."/>
            <person name="Sykes S."/>
            <person name="Heiman D."/>
            <person name="Young S."/>
            <person name="Zeng Q."/>
            <person name="Abouelleil A."/>
            <person name="Aftuck L."/>
            <person name="Bessette D."/>
            <person name="Brown A."/>
            <person name="FitzGerald M."/>
            <person name="Lui A."/>
            <person name="Macdonald J.P."/>
            <person name="Priest M."/>
            <person name="Orbach M.J."/>
            <person name="Galgiani J.N."/>
            <person name="Kirkland T.N."/>
            <person name="Cole G.T."/>
            <person name="Birren B.W."/>
            <person name="Henn M.R."/>
            <person name="Taylor J.W."/>
            <person name="Rounsley S.D."/>
        </authorList>
    </citation>
    <scope>GENOME REANNOTATION</scope>
    <source>
        <strain evidence="3">RS</strain>
    </source>
</reference>
<keyword evidence="3" id="KW-1185">Reference proteome</keyword>
<sequence length="238" mass="27330">MGAGVPLFTTASKTSPSLKELMLLLTAKNLKLSIQHAIWSGMHDAFFCMWNQAVDRCYLTTSFYNIGKEVVLLWSFLLHQKPMHASCMFICHVQQRMMSEASDSSYIQHQSVEPACRSEDEDTYQPELNKSSEDEDEESTSNLNEHSADNVLVADVQAPDSEHECPQEGFWCKQFYLLSFLYDLESMMLELHWCSPLCYWGLLYCQFYNTIKKIFVAGQHFPFANKNLDMLTLDSGLV</sequence>
<proteinExistence type="predicted"/>
<organism evidence="2 3">
    <name type="scientific">Coccidioides immitis (strain RS)</name>
    <name type="common">Valley fever fungus</name>
    <dbReference type="NCBI Taxonomy" id="246410"/>
    <lineage>
        <taxon>Eukaryota</taxon>
        <taxon>Fungi</taxon>
        <taxon>Dikarya</taxon>
        <taxon>Ascomycota</taxon>
        <taxon>Pezizomycotina</taxon>
        <taxon>Eurotiomycetes</taxon>
        <taxon>Eurotiomycetidae</taxon>
        <taxon>Onygenales</taxon>
        <taxon>Onygenaceae</taxon>
        <taxon>Coccidioides</taxon>
    </lineage>
</organism>
<feature type="region of interest" description="Disordered" evidence="1">
    <location>
        <begin position="114"/>
        <end position="144"/>
    </location>
</feature>
<gene>
    <name evidence="2" type="ORF">CIMG_12930</name>
</gene>
<dbReference type="RefSeq" id="XP_001240238.2">
    <property type="nucleotide sequence ID" value="XM_001240237.2"/>
</dbReference>
<dbReference type="VEuPathDB" id="FungiDB:CIMG_12930"/>
<dbReference type="AlphaFoldDB" id="A0A0E1RW93"/>
<dbReference type="InParanoid" id="A0A0E1RW93"/>
<reference evidence="3" key="1">
    <citation type="journal article" date="2009" name="Genome Res.">
        <title>Comparative genomic analyses of the human fungal pathogens Coccidioides and their relatives.</title>
        <authorList>
            <person name="Sharpton T.J."/>
            <person name="Stajich J.E."/>
            <person name="Rounsley S.D."/>
            <person name="Gardner M.J."/>
            <person name="Wortman J.R."/>
            <person name="Jordar V.S."/>
            <person name="Maiti R."/>
            <person name="Kodira C.D."/>
            <person name="Neafsey D.E."/>
            <person name="Zeng Q."/>
            <person name="Hung C.-Y."/>
            <person name="McMahan C."/>
            <person name="Muszewska A."/>
            <person name="Grynberg M."/>
            <person name="Mandel M.A."/>
            <person name="Kellner E.M."/>
            <person name="Barker B.M."/>
            <person name="Galgiani J.N."/>
            <person name="Orbach M.J."/>
            <person name="Kirkland T.N."/>
            <person name="Cole G.T."/>
            <person name="Henn M.R."/>
            <person name="Birren B.W."/>
            <person name="Taylor J.W."/>
        </authorList>
    </citation>
    <scope>NUCLEOTIDE SEQUENCE [LARGE SCALE GENOMIC DNA]</scope>
    <source>
        <strain evidence="3">RS</strain>
    </source>
</reference>
<evidence type="ECO:0000313" key="2">
    <source>
        <dbReference type="EMBL" id="EAS28655.2"/>
    </source>
</evidence>
<protein>
    <submittedName>
        <fullName evidence="2">Uncharacterized protein</fullName>
    </submittedName>
</protein>
<dbReference type="GeneID" id="24164557"/>
<dbReference type="KEGG" id="cim:CIMG_12930"/>